<dbReference type="EMBL" id="AGCU01175755">
    <property type="status" value="NOT_ANNOTATED_CDS"/>
    <property type="molecule type" value="Genomic_DNA"/>
</dbReference>
<dbReference type="PANTHER" id="PTHR45901">
    <property type="entry name" value="PROTEIN CBG12474"/>
    <property type="match status" value="1"/>
</dbReference>
<dbReference type="PANTHER" id="PTHR45901:SF3">
    <property type="entry name" value="LIPOXYGENASE HOMOLOGY DOMAIN-CONTAINING PROTEIN 1"/>
    <property type="match status" value="1"/>
</dbReference>
<dbReference type="PROSITE" id="PS50095">
    <property type="entry name" value="PLAT"/>
    <property type="match status" value="2"/>
</dbReference>
<reference evidence="4" key="4">
    <citation type="submission" date="2025-09" db="UniProtKB">
        <authorList>
            <consortium name="Ensembl"/>
        </authorList>
    </citation>
    <scope>IDENTIFICATION</scope>
</reference>
<dbReference type="CDD" id="cd01756">
    <property type="entry name" value="PLAT_repeat"/>
    <property type="match status" value="1"/>
</dbReference>
<dbReference type="SMART" id="SM00308">
    <property type="entry name" value="LH2"/>
    <property type="match status" value="1"/>
</dbReference>
<dbReference type="InterPro" id="IPR036392">
    <property type="entry name" value="PLAT/LH2_dom_sf"/>
</dbReference>
<dbReference type="GeneTree" id="ENSGT00390000018830"/>
<evidence type="ECO:0000313" key="5">
    <source>
        <dbReference type="Proteomes" id="UP000007267"/>
    </source>
</evidence>
<dbReference type="SUPFAM" id="SSF49723">
    <property type="entry name" value="Lipase/lipooxygenase domain (PLAT/LH2 domain)"/>
    <property type="match status" value="2"/>
</dbReference>
<dbReference type="Proteomes" id="UP000007267">
    <property type="component" value="Unassembled WGS sequence"/>
</dbReference>
<reference evidence="4" key="3">
    <citation type="submission" date="2025-08" db="UniProtKB">
        <authorList>
            <consortium name="Ensembl"/>
        </authorList>
    </citation>
    <scope>IDENTIFICATION</scope>
</reference>
<dbReference type="Gene3D" id="2.60.60.20">
    <property type="entry name" value="PLAT/LH2 domain"/>
    <property type="match status" value="1"/>
</dbReference>
<dbReference type="EMBL" id="AGCU01175754">
    <property type="status" value="NOT_ANNOTATED_CDS"/>
    <property type="molecule type" value="Genomic_DNA"/>
</dbReference>
<proteinExistence type="predicted"/>
<dbReference type="Gene3D" id="2.40.180.10">
    <property type="entry name" value="Catalase core domain"/>
    <property type="match status" value="1"/>
</dbReference>
<sequence>MCFERNSVDQFIVELEDVGDTIEKIRIGHKGGGLNSGWHLDRVEIRRLLPNGKGSETVTFPCQRWLAKSEDDGEIVRELVPSDILTEKLTKDGTLKQIEEEVEEPLEIHTYKISVFTGDVYGAGTDANVFLTIYGDLGDTGEKKLSKSETNTNKFERAKEDKFTIQAVDLGIIYKIKIRHDNTMLNADWYLEKVEILDETTEELYLFLCERWLSTKKEDKRIGRTLYEQGYDGKRSSLGGSSLSLKSQDSNANVKNKKKPSLNGSAKEGSCKRPVCVSGCTGMF</sequence>
<evidence type="ECO:0000259" key="3">
    <source>
        <dbReference type="PROSITE" id="PS50095"/>
    </source>
</evidence>
<dbReference type="HOGENOM" id="CLU_979900_0_0_1"/>
<evidence type="ECO:0000256" key="2">
    <source>
        <dbReference type="SAM" id="MobiDB-lite"/>
    </source>
</evidence>
<evidence type="ECO:0000313" key="4">
    <source>
        <dbReference type="Ensembl" id="ENSPSIP00000009832.1"/>
    </source>
</evidence>
<dbReference type="InterPro" id="IPR001024">
    <property type="entry name" value="PLAT/LH2_dom"/>
</dbReference>
<reference evidence="5" key="2">
    <citation type="journal article" date="2013" name="Nat. Genet.">
        <title>The draft genomes of soft-shell turtle and green sea turtle yield insights into the development and evolution of the turtle-specific body plan.</title>
        <authorList>
            <person name="Wang Z."/>
            <person name="Pascual-Anaya J."/>
            <person name="Zadissa A."/>
            <person name="Li W."/>
            <person name="Niimura Y."/>
            <person name="Huang Z."/>
            <person name="Li C."/>
            <person name="White S."/>
            <person name="Xiong Z."/>
            <person name="Fang D."/>
            <person name="Wang B."/>
            <person name="Ming Y."/>
            <person name="Chen Y."/>
            <person name="Zheng Y."/>
            <person name="Kuraku S."/>
            <person name="Pignatelli M."/>
            <person name="Herrero J."/>
            <person name="Beal K."/>
            <person name="Nozawa M."/>
            <person name="Li Q."/>
            <person name="Wang J."/>
            <person name="Zhang H."/>
            <person name="Yu L."/>
            <person name="Shigenobu S."/>
            <person name="Wang J."/>
            <person name="Liu J."/>
            <person name="Flicek P."/>
            <person name="Searle S."/>
            <person name="Wang J."/>
            <person name="Kuratani S."/>
            <person name="Yin Y."/>
            <person name="Aken B."/>
            <person name="Zhang G."/>
            <person name="Irie N."/>
        </authorList>
    </citation>
    <scope>NUCLEOTIDE SEQUENCE [LARGE SCALE GENOMIC DNA]</scope>
    <source>
        <strain evidence="5">Daiwa-1</strain>
    </source>
</reference>
<dbReference type="Ensembl" id="ENSPSIT00000009881.1">
    <property type="protein sequence ID" value="ENSPSIP00000009832.1"/>
    <property type="gene ID" value="ENSPSIG00000008936.1"/>
</dbReference>
<organism evidence="4 5">
    <name type="scientific">Pelodiscus sinensis</name>
    <name type="common">Chinese softshell turtle</name>
    <name type="synonym">Trionyx sinensis</name>
    <dbReference type="NCBI Taxonomy" id="13735"/>
    <lineage>
        <taxon>Eukaryota</taxon>
        <taxon>Metazoa</taxon>
        <taxon>Chordata</taxon>
        <taxon>Craniata</taxon>
        <taxon>Vertebrata</taxon>
        <taxon>Euteleostomi</taxon>
        <taxon>Archelosauria</taxon>
        <taxon>Testudinata</taxon>
        <taxon>Testudines</taxon>
        <taxon>Cryptodira</taxon>
        <taxon>Trionychia</taxon>
        <taxon>Trionychidae</taxon>
        <taxon>Pelodiscus</taxon>
    </lineage>
</organism>
<feature type="compositionally biased region" description="Low complexity" evidence="2">
    <location>
        <begin position="238"/>
        <end position="247"/>
    </location>
</feature>
<dbReference type="AlphaFoldDB" id="K7FP72"/>
<name>K7FP72_PELSI</name>
<protein>
    <recommendedName>
        <fullName evidence="3">PLAT domain-containing protein</fullName>
    </recommendedName>
</protein>
<feature type="domain" description="PLAT" evidence="3">
    <location>
        <begin position="1"/>
        <end position="80"/>
    </location>
</feature>
<feature type="domain" description="PLAT" evidence="3">
    <location>
        <begin position="109"/>
        <end position="227"/>
    </location>
</feature>
<accession>K7FP72</accession>
<evidence type="ECO:0000256" key="1">
    <source>
        <dbReference type="PROSITE-ProRule" id="PRU00152"/>
    </source>
</evidence>
<reference evidence="5" key="1">
    <citation type="submission" date="2011-10" db="EMBL/GenBank/DDBJ databases">
        <authorList>
            <consortium name="Soft-shell Turtle Genome Consortium"/>
        </authorList>
    </citation>
    <scope>NUCLEOTIDE SEQUENCE [LARGE SCALE GENOMIC DNA]</scope>
    <source>
        <strain evidence="5">Daiwa-1</strain>
    </source>
</reference>
<comment type="caution">
    <text evidence="1">Lacks conserved residue(s) required for the propagation of feature annotation.</text>
</comment>
<feature type="region of interest" description="Disordered" evidence="2">
    <location>
        <begin position="238"/>
        <end position="271"/>
    </location>
</feature>
<dbReference type="eggNOG" id="KOG3599">
    <property type="taxonomic scope" value="Eukaryota"/>
</dbReference>
<dbReference type="Pfam" id="PF01477">
    <property type="entry name" value="PLAT"/>
    <property type="match status" value="2"/>
</dbReference>
<keyword evidence="5" id="KW-1185">Reference proteome</keyword>
<dbReference type="STRING" id="13735.ENSPSIP00000009832"/>
<dbReference type="InterPro" id="IPR052970">
    <property type="entry name" value="Inner_ear_hair_cell_LOXHD"/>
</dbReference>